<sequence>MGLPDHYLADGERVVLSFHPHWKRLILPVLALIVVLAAAVAAFIFIPGDYEYAGYARGAVAVVAFVALVLWTIVPYLRWVTTSYTLTSHRFAISTGVLNKSEDDIPLAKVSSVSSDQRLLERILGCGTLRVESASEKGDIDYRDIPQIQRVRHELFRLVEDAADGNIDGE</sequence>
<keyword evidence="1" id="KW-1133">Transmembrane helix</keyword>
<feature type="domain" description="YdbS-like PH" evidence="2">
    <location>
        <begin position="79"/>
        <end position="154"/>
    </location>
</feature>
<dbReference type="PANTHER" id="PTHR37938">
    <property type="entry name" value="BLL0215 PROTEIN"/>
    <property type="match status" value="1"/>
</dbReference>
<gene>
    <name evidence="3" type="ORF">SAMN05421833_102261</name>
</gene>
<dbReference type="STRING" id="58117.SAMN05421833_102261"/>
<dbReference type="PANTHER" id="PTHR37938:SF1">
    <property type="entry name" value="BLL0215 PROTEIN"/>
    <property type="match status" value="1"/>
</dbReference>
<evidence type="ECO:0000256" key="1">
    <source>
        <dbReference type="SAM" id="Phobius"/>
    </source>
</evidence>
<protein>
    <submittedName>
        <fullName evidence="3">PH domain-containing protein</fullName>
    </submittedName>
</protein>
<evidence type="ECO:0000313" key="4">
    <source>
        <dbReference type="Proteomes" id="UP000186096"/>
    </source>
</evidence>
<reference evidence="4" key="1">
    <citation type="submission" date="2017-01" db="EMBL/GenBank/DDBJ databases">
        <authorList>
            <person name="Varghese N."/>
            <person name="Submissions S."/>
        </authorList>
    </citation>
    <scope>NUCLEOTIDE SEQUENCE [LARGE SCALE GENOMIC DNA]</scope>
    <source>
        <strain evidence="4">ATCC 12950</strain>
    </source>
</reference>
<dbReference type="RefSeq" id="WP_076432791.1">
    <property type="nucleotide sequence ID" value="NZ_FTNI01000002.1"/>
</dbReference>
<accession>A0A1N6T945</accession>
<keyword evidence="1" id="KW-0812">Transmembrane</keyword>
<dbReference type="InterPro" id="IPR005182">
    <property type="entry name" value="YdbS-like_PH"/>
</dbReference>
<evidence type="ECO:0000313" key="3">
    <source>
        <dbReference type="EMBL" id="SIQ49757.1"/>
    </source>
</evidence>
<proteinExistence type="predicted"/>
<dbReference type="EMBL" id="FTNI01000002">
    <property type="protein sequence ID" value="SIQ49757.1"/>
    <property type="molecule type" value="Genomic_DNA"/>
</dbReference>
<feature type="transmembrane region" description="Helical" evidence="1">
    <location>
        <begin position="25"/>
        <end position="46"/>
    </location>
</feature>
<dbReference type="Pfam" id="PF03703">
    <property type="entry name" value="bPH_2"/>
    <property type="match status" value="1"/>
</dbReference>
<name>A0A1N6T945_9ACTN</name>
<keyword evidence="1" id="KW-0472">Membrane</keyword>
<dbReference type="AlphaFoldDB" id="A0A1N6T945"/>
<keyword evidence="4" id="KW-1185">Reference proteome</keyword>
<feature type="transmembrane region" description="Helical" evidence="1">
    <location>
        <begin position="52"/>
        <end position="74"/>
    </location>
</feature>
<organism evidence="3 4">
    <name type="scientific">Microbispora rosea</name>
    <dbReference type="NCBI Taxonomy" id="58117"/>
    <lineage>
        <taxon>Bacteria</taxon>
        <taxon>Bacillati</taxon>
        <taxon>Actinomycetota</taxon>
        <taxon>Actinomycetes</taxon>
        <taxon>Streptosporangiales</taxon>
        <taxon>Streptosporangiaceae</taxon>
        <taxon>Microbispora</taxon>
    </lineage>
</organism>
<dbReference type="Proteomes" id="UP000186096">
    <property type="component" value="Unassembled WGS sequence"/>
</dbReference>
<dbReference type="OrthoDB" id="4350422at2"/>
<evidence type="ECO:0000259" key="2">
    <source>
        <dbReference type="Pfam" id="PF03703"/>
    </source>
</evidence>